<evidence type="ECO:0000313" key="2">
    <source>
        <dbReference type="EMBL" id="EDP45278.1"/>
    </source>
</evidence>
<protein>
    <submittedName>
        <fullName evidence="2">Uncharacterized protein</fullName>
    </submittedName>
</protein>
<dbReference type="AlphaFoldDB" id="A8PSJ2"/>
<dbReference type="OMA" id="DHTPQLY"/>
<feature type="compositionally biased region" description="Basic and acidic residues" evidence="1">
    <location>
        <begin position="334"/>
        <end position="345"/>
    </location>
</feature>
<feature type="region of interest" description="Disordered" evidence="1">
    <location>
        <begin position="171"/>
        <end position="413"/>
    </location>
</feature>
<evidence type="ECO:0000256" key="1">
    <source>
        <dbReference type="SAM" id="MobiDB-lite"/>
    </source>
</evidence>
<dbReference type="InParanoid" id="A8PSJ2"/>
<keyword evidence="3" id="KW-1185">Reference proteome</keyword>
<feature type="compositionally biased region" description="Basic and acidic residues" evidence="1">
    <location>
        <begin position="220"/>
        <end position="229"/>
    </location>
</feature>
<name>A8PSJ2_MALGO</name>
<feature type="compositionally biased region" description="Polar residues" evidence="1">
    <location>
        <begin position="530"/>
        <end position="539"/>
    </location>
</feature>
<feature type="region of interest" description="Disordered" evidence="1">
    <location>
        <begin position="143"/>
        <end position="162"/>
    </location>
</feature>
<dbReference type="VEuPathDB" id="FungiDB:MGL_0267"/>
<feature type="compositionally biased region" description="Low complexity" evidence="1">
    <location>
        <begin position="382"/>
        <end position="412"/>
    </location>
</feature>
<evidence type="ECO:0000313" key="3">
    <source>
        <dbReference type="Proteomes" id="UP000008837"/>
    </source>
</evidence>
<reference evidence="2 3" key="1">
    <citation type="journal article" date="2007" name="Proc. Natl. Acad. Sci. U.S.A.">
        <title>Dandruff-associated Malassezia genomes reveal convergent and divergent virulence traits shared with plant and human fungal pathogens.</title>
        <authorList>
            <person name="Xu J."/>
            <person name="Saunders C.W."/>
            <person name="Hu P."/>
            <person name="Grant R.A."/>
            <person name="Boekhout T."/>
            <person name="Kuramae E.E."/>
            <person name="Kronstad J.W."/>
            <person name="Deangelis Y.M."/>
            <person name="Reeder N.L."/>
            <person name="Johnstone K.R."/>
            <person name="Leland M."/>
            <person name="Fieno A.M."/>
            <person name="Begley W.M."/>
            <person name="Sun Y."/>
            <person name="Lacey M.P."/>
            <person name="Chaudhary T."/>
            <person name="Keough T."/>
            <person name="Chu L."/>
            <person name="Sears R."/>
            <person name="Yuan B."/>
            <person name="Dawson T.L.Jr."/>
        </authorList>
    </citation>
    <scope>NUCLEOTIDE SEQUENCE [LARGE SCALE GENOMIC DNA]</scope>
    <source>
        <strain evidence="3">ATCC MYA-4612 / CBS 7966</strain>
    </source>
</reference>
<accession>A8PSJ2</accession>
<gene>
    <name evidence="2" type="ORF">MGL_0267</name>
</gene>
<comment type="caution">
    <text evidence="2">The sequence shown here is derived from an EMBL/GenBank/DDBJ whole genome shotgun (WGS) entry which is preliminary data.</text>
</comment>
<dbReference type="KEGG" id="mgl:MGL_0267"/>
<dbReference type="GeneID" id="5856798"/>
<dbReference type="RefSeq" id="XP_001732492.1">
    <property type="nucleotide sequence ID" value="XM_001732440.1"/>
</dbReference>
<feature type="compositionally biased region" description="Polar residues" evidence="1">
    <location>
        <begin position="174"/>
        <end position="187"/>
    </location>
</feature>
<dbReference type="OrthoDB" id="2555328at2759"/>
<sequence>MGTTPRAVLLKGPTLNSKVFMTAMPERHEDLVSKACELFKVPADHTPQLYVACQASVGTMHSEQRGALLLADAMPFLRDRELITLRWVPSDSFRREKEGHVQWDPRLDDTRPLTMASHVRPQPMPLWRGPQARAMHVARVLERERTNVPSSQDDLPRKPLARSDFYPTKLVLTSEPSSENSFDSPSTRAFEHTSDQSNQRTEQASQQAPGHVLEQTSEEVLARASKEVSHQTLEQASEQAPESPSKKPSVLPYSMPMSPPPSSPTASPSHEPVRASPPSSPTPHRGPNNATPLQWDSSPDSDDESQIEPTRRRKHESRKSSFGAWCARLNPFARSDDEGSTRRSSPEPCRQNLEPSSSATTQNTSSDVTPDSESPEDTAGKTAPSPSTTAASSSSTASSMPVATASTSAPTPVLAPMPGATLTPSDLYVSGTAAYDIMTQVLLALREHARNVHCKIPQEFCARRTGLSSGLGLCVAKRALSEEKPLQQFAEALNEYLDACMSKHGVGVRSEVMTLRAFVFKLMGELQRTSAPASDSTDALESLPPKERAAVSKASEVPSRRRGGSRKRATDTGAGAATGSSSVSDEPLAKRTRRASRRTSAYPK</sequence>
<proteinExistence type="predicted"/>
<organism evidence="2 3">
    <name type="scientific">Malassezia globosa (strain ATCC MYA-4612 / CBS 7966)</name>
    <name type="common">Dandruff-associated fungus</name>
    <dbReference type="NCBI Taxonomy" id="425265"/>
    <lineage>
        <taxon>Eukaryota</taxon>
        <taxon>Fungi</taxon>
        <taxon>Dikarya</taxon>
        <taxon>Basidiomycota</taxon>
        <taxon>Ustilaginomycotina</taxon>
        <taxon>Malasseziomycetes</taxon>
        <taxon>Malasseziales</taxon>
        <taxon>Malasseziaceae</taxon>
        <taxon>Malassezia</taxon>
    </lineage>
</organism>
<feature type="compositionally biased region" description="Polar residues" evidence="1">
    <location>
        <begin position="353"/>
        <end position="372"/>
    </location>
</feature>
<feature type="compositionally biased region" description="Low complexity" evidence="1">
    <location>
        <begin position="571"/>
        <end position="582"/>
    </location>
</feature>
<feature type="compositionally biased region" description="Polar residues" evidence="1">
    <location>
        <begin position="195"/>
        <end position="208"/>
    </location>
</feature>
<dbReference type="Proteomes" id="UP000008837">
    <property type="component" value="Unassembled WGS sequence"/>
</dbReference>
<feature type="compositionally biased region" description="Polar residues" evidence="1">
    <location>
        <begin position="288"/>
        <end position="298"/>
    </location>
</feature>
<feature type="compositionally biased region" description="Polar residues" evidence="1">
    <location>
        <begin position="230"/>
        <end position="242"/>
    </location>
</feature>
<feature type="region of interest" description="Disordered" evidence="1">
    <location>
        <begin position="530"/>
        <end position="604"/>
    </location>
</feature>
<dbReference type="EMBL" id="AAYY01000001">
    <property type="protein sequence ID" value="EDP45278.1"/>
    <property type="molecule type" value="Genomic_DNA"/>
</dbReference>